<evidence type="ECO:0000256" key="2">
    <source>
        <dbReference type="ARBA" id="ARBA00022801"/>
    </source>
</evidence>
<comment type="caution">
    <text evidence="5">The sequence shown here is derived from an EMBL/GenBank/DDBJ whole genome shotgun (WGS) entry which is preliminary data.</text>
</comment>
<dbReference type="EMBL" id="JAOQIO010000124">
    <property type="protein sequence ID" value="MCU6797770.1"/>
    <property type="molecule type" value="Genomic_DNA"/>
</dbReference>
<accession>A0ABT2USY7</accession>
<dbReference type="EC" id="3.5.2.9" evidence="5"/>
<keyword evidence="1" id="KW-0547">Nucleotide-binding</keyword>
<feature type="domain" description="Carboxyltransferase" evidence="4">
    <location>
        <begin position="8"/>
        <end position="209"/>
    </location>
</feature>
<keyword evidence="2 5" id="KW-0378">Hydrolase</keyword>
<dbReference type="Pfam" id="PF02682">
    <property type="entry name" value="CT_C_D"/>
    <property type="match status" value="1"/>
</dbReference>
<reference evidence="5 6" key="1">
    <citation type="submission" date="2022-09" db="EMBL/GenBank/DDBJ databases">
        <authorList>
            <person name="Han X.L."/>
            <person name="Wang Q."/>
            <person name="Lu T."/>
        </authorList>
    </citation>
    <scope>NUCLEOTIDE SEQUENCE [LARGE SCALE GENOMIC DNA]</scope>
    <source>
        <strain evidence="5 6">WQ 127069</strain>
    </source>
</reference>
<dbReference type="NCBIfam" id="TIGR00370">
    <property type="entry name" value="5-oxoprolinase subunit PxpB"/>
    <property type="match status" value="1"/>
</dbReference>
<evidence type="ECO:0000259" key="4">
    <source>
        <dbReference type="SMART" id="SM00796"/>
    </source>
</evidence>
<dbReference type="SUPFAM" id="SSF160467">
    <property type="entry name" value="PH0987 N-terminal domain-like"/>
    <property type="match status" value="1"/>
</dbReference>
<protein>
    <submittedName>
        <fullName evidence="5">5-oxoprolinase subunit PxpB</fullName>
        <ecNumber evidence="5">3.5.2.9</ecNumber>
    </submittedName>
</protein>
<dbReference type="RefSeq" id="WP_262688496.1">
    <property type="nucleotide sequence ID" value="NZ_JAOQIO010000124.1"/>
</dbReference>
<name>A0ABT2USY7_9BACL</name>
<sequence length="242" mass="27354">MLLSMEGPAYLPLGDQVVLLQFGQEVLMELNLYIHQYVQVIQAARIKGIRQVVASFCSISISYDPILIRYRQLVTELQQMDTTKLDSVGPKGRVLHIPVVYGGDYGQDLDYVADTVGLSPEEVVRMHSDETYLIYMLGFIASFPYCGDIDSRLSLPRRTNPRVKVEKGSIAIANRQTSIYPVSSPGGWHIIGRTPLNTFDPYSNPPSLFRAGDYIKFEAITASDAEGWNELTRKEWTEQWQE</sequence>
<dbReference type="SMART" id="SM00796">
    <property type="entry name" value="AHS1"/>
    <property type="match status" value="1"/>
</dbReference>
<keyword evidence="3" id="KW-0067">ATP-binding</keyword>
<proteinExistence type="predicted"/>
<dbReference type="InterPro" id="IPR029000">
    <property type="entry name" value="Cyclophilin-like_dom_sf"/>
</dbReference>
<dbReference type="InterPro" id="IPR003833">
    <property type="entry name" value="CT_C_D"/>
</dbReference>
<dbReference type="PANTHER" id="PTHR34698">
    <property type="entry name" value="5-OXOPROLINASE SUBUNIT B"/>
    <property type="match status" value="1"/>
</dbReference>
<dbReference type="PANTHER" id="PTHR34698:SF2">
    <property type="entry name" value="5-OXOPROLINASE SUBUNIT B"/>
    <property type="match status" value="1"/>
</dbReference>
<organism evidence="5 6">
    <name type="scientific">Paenibacillus baimaensis</name>
    <dbReference type="NCBI Taxonomy" id="2982185"/>
    <lineage>
        <taxon>Bacteria</taxon>
        <taxon>Bacillati</taxon>
        <taxon>Bacillota</taxon>
        <taxon>Bacilli</taxon>
        <taxon>Bacillales</taxon>
        <taxon>Paenibacillaceae</taxon>
        <taxon>Paenibacillus</taxon>
    </lineage>
</organism>
<dbReference type="SUPFAM" id="SSF50891">
    <property type="entry name" value="Cyclophilin-like"/>
    <property type="match status" value="1"/>
</dbReference>
<keyword evidence="6" id="KW-1185">Reference proteome</keyword>
<gene>
    <name evidence="5" type="primary">pxpB</name>
    <name evidence="5" type="ORF">OB236_37175</name>
</gene>
<dbReference type="Gene3D" id="2.40.100.10">
    <property type="entry name" value="Cyclophilin-like"/>
    <property type="match status" value="1"/>
</dbReference>
<evidence type="ECO:0000256" key="3">
    <source>
        <dbReference type="ARBA" id="ARBA00022840"/>
    </source>
</evidence>
<dbReference type="GO" id="GO:0017168">
    <property type="term" value="F:5-oxoprolinase (ATP-hydrolyzing) activity"/>
    <property type="evidence" value="ECO:0007669"/>
    <property type="project" value="UniProtKB-EC"/>
</dbReference>
<evidence type="ECO:0000256" key="1">
    <source>
        <dbReference type="ARBA" id="ARBA00022741"/>
    </source>
</evidence>
<dbReference type="Gene3D" id="3.30.1360.40">
    <property type="match status" value="1"/>
</dbReference>
<evidence type="ECO:0000313" key="5">
    <source>
        <dbReference type="EMBL" id="MCU6797770.1"/>
    </source>
</evidence>
<evidence type="ECO:0000313" key="6">
    <source>
        <dbReference type="Proteomes" id="UP001652445"/>
    </source>
</evidence>
<dbReference type="Proteomes" id="UP001652445">
    <property type="component" value="Unassembled WGS sequence"/>
</dbReference>
<dbReference type="InterPro" id="IPR010016">
    <property type="entry name" value="PxpB"/>
</dbReference>